<evidence type="ECO:0000259" key="1">
    <source>
        <dbReference type="Pfam" id="PF08818"/>
    </source>
</evidence>
<dbReference type="Pfam" id="PF08818">
    <property type="entry name" value="DUF1801"/>
    <property type="match status" value="1"/>
</dbReference>
<name>A0A919FLQ1_9ACTN</name>
<feature type="domain" description="YdhG-like" evidence="1">
    <location>
        <begin position="25"/>
        <end position="129"/>
    </location>
</feature>
<proteinExistence type="predicted"/>
<gene>
    <name evidence="2" type="ORF">GCM10018781_25220</name>
</gene>
<evidence type="ECO:0000313" key="2">
    <source>
        <dbReference type="EMBL" id="GHH68405.1"/>
    </source>
</evidence>
<dbReference type="SUPFAM" id="SSF159888">
    <property type="entry name" value="YdhG-like"/>
    <property type="match status" value="1"/>
</dbReference>
<dbReference type="InterPro" id="IPR014922">
    <property type="entry name" value="YdhG-like"/>
</dbReference>
<protein>
    <recommendedName>
        <fullName evidence="1">YdhG-like domain-containing protein</fullName>
    </recommendedName>
</protein>
<evidence type="ECO:0000313" key="3">
    <source>
        <dbReference type="Proteomes" id="UP000617734"/>
    </source>
</evidence>
<accession>A0A919FLQ1</accession>
<reference evidence="2" key="1">
    <citation type="journal article" date="2014" name="Int. J. Syst. Evol. Microbiol.">
        <title>Complete genome sequence of Corynebacterium casei LMG S-19264T (=DSM 44701T), isolated from a smear-ripened cheese.</title>
        <authorList>
            <consortium name="US DOE Joint Genome Institute (JGI-PGF)"/>
            <person name="Walter F."/>
            <person name="Albersmeier A."/>
            <person name="Kalinowski J."/>
            <person name="Ruckert C."/>
        </authorList>
    </citation>
    <scope>NUCLEOTIDE SEQUENCE</scope>
    <source>
        <strain evidence="2">JCM 4646</strain>
    </source>
</reference>
<dbReference type="Proteomes" id="UP000617734">
    <property type="component" value="Unassembled WGS sequence"/>
</dbReference>
<sequence>MAEPKTTRTTADVGEFLAAVADERRRADAQALCALMAEATGAAPAMWGSAIVGFGTYHYRYASGREGDWPPVGLAPRKQALTLYVAEGFERHAALLARLGPVTTGKGCLYIKRLAEVDAEALRELVKTAFDAFDGRTITG</sequence>
<dbReference type="AlphaFoldDB" id="A0A919FLQ1"/>
<reference evidence="2" key="2">
    <citation type="submission" date="2020-09" db="EMBL/GenBank/DDBJ databases">
        <authorList>
            <person name="Sun Q."/>
            <person name="Ohkuma M."/>
        </authorList>
    </citation>
    <scope>NUCLEOTIDE SEQUENCE</scope>
    <source>
        <strain evidence="2">JCM 4646</strain>
    </source>
</reference>
<dbReference type="GeneID" id="95352971"/>
<comment type="caution">
    <text evidence="2">The sequence shown here is derived from an EMBL/GenBank/DDBJ whole genome shotgun (WGS) entry which is preliminary data.</text>
</comment>
<organism evidence="2 3">
    <name type="scientific">Kitasatospora indigofera</name>
    <dbReference type="NCBI Taxonomy" id="67307"/>
    <lineage>
        <taxon>Bacteria</taxon>
        <taxon>Bacillati</taxon>
        <taxon>Actinomycetota</taxon>
        <taxon>Actinomycetes</taxon>
        <taxon>Kitasatosporales</taxon>
        <taxon>Streptomycetaceae</taxon>
        <taxon>Kitasatospora</taxon>
    </lineage>
</organism>
<keyword evidence="3" id="KW-1185">Reference proteome</keyword>
<dbReference type="EMBL" id="BNBO01000010">
    <property type="protein sequence ID" value="GHH68405.1"/>
    <property type="molecule type" value="Genomic_DNA"/>
</dbReference>
<dbReference type="RefSeq" id="WP_190210886.1">
    <property type="nucleotide sequence ID" value="NZ_BNBO01000010.1"/>
</dbReference>